<name>A0ABV6VN10_9ACTN</name>
<evidence type="ECO:0000313" key="2">
    <source>
        <dbReference type="Proteomes" id="UP001592582"/>
    </source>
</evidence>
<protein>
    <submittedName>
        <fullName evidence="1">Uncharacterized protein</fullName>
    </submittedName>
</protein>
<gene>
    <name evidence="1" type="ORF">ACEZDG_37350</name>
</gene>
<proteinExistence type="predicted"/>
<reference evidence="1 2" key="1">
    <citation type="submission" date="2024-09" db="EMBL/GenBank/DDBJ databases">
        <authorList>
            <person name="Lee S.D."/>
        </authorList>
    </citation>
    <scope>NUCLEOTIDE SEQUENCE [LARGE SCALE GENOMIC DNA]</scope>
    <source>
        <strain evidence="1 2">N1-1</strain>
    </source>
</reference>
<evidence type="ECO:0000313" key="1">
    <source>
        <dbReference type="EMBL" id="MFC1414937.1"/>
    </source>
</evidence>
<keyword evidence="2" id="KW-1185">Reference proteome</keyword>
<dbReference type="Proteomes" id="UP001592582">
    <property type="component" value="Unassembled WGS sequence"/>
</dbReference>
<dbReference type="EMBL" id="JBHEZX010000032">
    <property type="protein sequence ID" value="MFC1414937.1"/>
    <property type="molecule type" value="Genomic_DNA"/>
</dbReference>
<accession>A0ABV6VN10</accession>
<feature type="non-terminal residue" evidence="1">
    <location>
        <position position="1"/>
    </location>
</feature>
<comment type="caution">
    <text evidence="1">The sequence shown here is derived from an EMBL/GenBank/DDBJ whole genome shotgun (WGS) entry which is preliminary data.</text>
</comment>
<sequence length="271" mass="26979">RAALAAEAKARAEAAAKAKAEAAAAHRHCSWYDVICQAEVHSAAIIEAGLIVLAAAALVALAIVAPEVVAAMAVASAEAAGGGTTVAVVAGLSAGLSTAAEGAGLTQLAIGSALVADIAGASHAVGGGAGSGGSASVDSQDYDPSAWLPTVTHEDGATAIGNDPETAKALAFAPRIPGVHNLVIHGHPNGFANNTSMDFVAAAMRANPTYKTGMPICMIVCYGANQSLNLFREMKADVSGYNTKLIVNPDGSFAGGGQWQGFTMANDDWAL</sequence>
<organism evidence="1 2">
    <name type="scientific">Streptacidiphilus alkalitolerans</name>
    <dbReference type="NCBI Taxonomy" id="3342712"/>
    <lineage>
        <taxon>Bacteria</taxon>
        <taxon>Bacillati</taxon>
        <taxon>Actinomycetota</taxon>
        <taxon>Actinomycetes</taxon>
        <taxon>Kitasatosporales</taxon>
        <taxon>Streptomycetaceae</taxon>
        <taxon>Streptacidiphilus</taxon>
    </lineage>
</organism>